<dbReference type="Gene3D" id="3.90.350.10">
    <property type="entry name" value="Transposase Inhibitor Protein From Tn5, Chain A, domain 1"/>
    <property type="match status" value="1"/>
</dbReference>
<keyword evidence="8" id="KW-1185">Reference proteome</keyword>
<dbReference type="Pfam" id="PF01609">
    <property type="entry name" value="DDE_Tnp_1"/>
    <property type="match status" value="1"/>
</dbReference>
<keyword evidence="2" id="KW-0815">Transposition</keyword>
<dbReference type="Proteomes" id="UP001168528">
    <property type="component" value="Unassembled WGS sequence"/>
</dbReference>
<keyword evidence="5" id="KW-0472">Membrane</keyword>
<evidence type="ECO:0000313" key="8">
    <source>
        <dbReference type="Proteomes" id="UP001168528"/>
    </source>
</evidence>
<evidence type="ECO:0000256" key="2">
    <source>
        <dbReference type="ARBA" id="ARBA00022578"/>
    </source>
</evidence>
<feature type="transmembrane region" description="Helical" evidence="5">
    <location>
        <begin position="362"/>
        <end position="385"/>
    </location>
</feature>
<dbReference type="EMBL" id="JAUKPO010000074">
    <property type="protein sequence ID" value="MDO1451639.1"/>
    <property type="molecule type" value="Genomic_DNA"/>
</dbReference>
<dbReference type="PANTHER" id="PTHR33258">
    <property type="entry name" value="TRANSPOSASE INSL FOR INSERTION SEQUENCE ELEMENT IS186A-RELATED"/>
    <property type="match status" value="1"/>
</dbReference>
<dbReference type="InterPro" id="IPR047952">
    <property type="entry name" value="Transpos_IS4"/>
</dbReference>
<keyword evidence="5" id="KW-0812">Transmembrane</keyword>
<dbReference type="PANTHER" id="PTHR33258:SF1">
    <property type="entry name" value="TRANSPOSASE INSL FOR INSERTION SEQUENCE ELEMENT IS186A-RELATED"/>
    <property type="match status" value="1"/>
</dbReference>
<comment type="similarity">
    <text evidence="1">Belongs to the transposase 11 family.</text>
</comment>
<reference evidence="7" key="1">
    <citation type="submission" date="2023-07" db="EMBL/GenBank/DDBJ databases">
        <title>The genome sequence of Rhodocytophaga aerolata KACC 12507.</title>
        <authorList>
            <person name="Zhang X."/>
        </authorList>
    </citation>
    <scope>NUCLEOTIDE SEQUENCE</scope>
    <source>
        <strain evidence="7">KACC 12507</strain>
    </source>
</reference>
<keyword evidence="4" id="KW-0233">DNA recombination</keyword>
<dbReference type="SUPFAM" id="SSF53098">
    <property type="entry name" value="Ribonuclease H-like"/>
    <property type="match status" value="1"/>
</dbReference>
<evidence type="ECO:0000256" key="4">
    <source>
        <dbReference type="ARBA" id="ARBA00023172"/>
    </source>
</evidence>
<sequence>MRFPIKELEASQIIKKLEHFFDQQIIIQKATDAGFVKRKSKLYAMSFLQLCFIDTHNACWRSLTQACTFLREIVGVKLRKQSLDSRFNAFAVTFIKSLVEEVIKKQVCLVDPAESLENTGASMSKFKRILIGDSTSFSLPAQFTTAYKGSGGMYSTSAIKLYYEYDLLSGSLNCIKDADGVKSDQTFNEVDSIHSADLVMKDLGFYQMPFFRKLHQKGAYFISRLAAGSKLFVKDKRVSLETLLSEMPACISSYEFGIGIGSDKKERTALGEIKMIVEKVPIAVYEQRIRKIRAKYESKARQPSKEQLLWNKYNIFVTNIPAELLSIEQVKKIYRLRWQIEILFKTWKSIFHINLVKPMQLYRFQCVLLSSLLIILLFMPLLHFFKHYLWQKTGKEVSEWKMLVWLKNHLTLIHNFCKQARFAKFAKLFYAQILQDGFKEKRKKKGEYTHFIPLDILAAA</sequence>
<dbReference type="InterPro" id="IPR002559">
    <property type="entry name" value="Transposase_11"/>
</dbReference>
<evidence type="ECO:0000256" key="1">
    <source>
        <dbReference type="ARBA" id="ARBA00010075"/>
    </source>
</evidence>
<feature type="domain" description="Transposase IS4-like" evidence="6">
    <location>
        <begin position="125"/>
        <end position="376"/>
    </location>
</feature>
<comment type="caution">
    <text evidence="7">The sequence shown here is derived from an EMBL/GenBank/DDBJ whole genome shotgun (WGS) entry which is preliminary data.</text>
</comment>
<dbReference type="RefSeq" id="WP_302042435.1">
    <property type="nucleotide sequence ID" value="NZ_JAUKPO010000074.1"/>
</dbReference>
<proteinExistence type="inferred from homology"/>
<accession>A0ABT8RI43</accession>
<organism evidence="7 8">
    <name type="scientific">Rhodocytophaga aerolata</name>
    <dbReference type="NCBI Taxonomy" id="455078"/>
    <lineage>
        <taxon>Bacteria</taxon>
        <taxon>Pseudomonadati</taxon>
        <taxon>Bacteroidota</taxon>
        <taxon>Cytophagia</taxon>
        <taxon>Cytophagales</taxon>
        <taxon>Rhodocytophagaceae</taxon>
        <taxon>Rhodocytophaga</taxon>
    </lineage>
</organism>
<protein>
    <submittedName>
        <fullName evidence="7">IS4 family transposase</fullName>
    </submittedName>
</protein>
<keyword evidence="3" id="KW-0238">DNA-binding</keyword>
<keyword evidence="5" id="KW-1133">Transmembrane helix</keyword>
<dbReference type="InterPro" id="IPR012337">
    <property type="entry name" value="RNaseH-like_sf"/>
</dbReference>
<evidence type="ECO:0000313" key="7">
    <source>
        <dbReference type="EMBL" id="MDO1451639.1"/>
    </source>
</evidence>
<evidence type="ECO:0000259" key="6">
    <source>
        <dbReference type="Pfam" id="PF01609"/>
    </source>
</evidence>
<evidence type="ECO:0000256" key="5">
    <source>
        <dbReference type="SAM" id="Phobius"/>
    </source>
</evidence>
<evidence type="ECO:0000256" key="3">
    <source>
        <dbReference type="ARBA" id="ARBA00023125"/>
    </source>
</evidence>
<gene>
    <name evidence="7" type="ORF">Q0590_35530</name>
</gene>
<dbReference type="NCBIfam" id="NF033592">
    <property type="entry name" value="transpos_IS4_1"/>
    <property type="match status" value="1"/>
</dbReference>
<name>A0ABT8RI43_9BACT</name>